<evidence type="ECO:0000259" key="2">
    <source>
        <dbReference type="Pfam" id="PF13529"/>
    </source>
</evidence>
<dbReference type="Gene3D" id="3.90.70.10">
    <property type="entry name" value="Cysteine proteinases"/>
    <property type="match status" value="1"/>
</dbReference>
<accession>A0A1H9C143</accession>
<protein>
    <submittedName>
        <fullName evidence="3">Peptidase_C39 like family protein</fullName>
    </submittedName>
</protein>
<sequence length="309" mass="34922">MKNKYHNFFAAGLSLIIILIGSVIVFYLNDMTVKNQTIVENNQQEPEETTSLVMEPDSSQGSLVTGSQIQKPLSQALVEYNPDNPETIDEVKKINEQQFENNLVESQDEIVSAINANNLDIEELGYLFLPENPANYPELADIPQINIPLILQKDAHWRKTPYGTNTTRQLGENGCAIVSLAMVHSSLSGHYQEPQDILDWSKENYYVDNQGTSWQIFGDFADAFGYQFMNYGNDFYQAMEAVKQGEVVVASVKPGYFTEIGHILVIRGYDNGKVYVNDPNDNPLKMFSIQGIDESIFLEEGLNYWSYAK</sequence>
<dbReference type="InterPro" id="IPR039564">
    <property type="entry name" value="Peptidase_C39-like"/>
</dbReference>
<keyword evidence="1" id="KW-0812">Transmembrane</keyword>
<dbReference type="EMBL" id="FOEN01000003">
    <property type="protein sequence ID" value="SEP94834.1"/>
    <property type="molecule type" value="Genomic_DNA"/>
</dbReference>
<proteinExistence type="predicted"/>
<dbReference type="STRING" id="89093.SAMN04488558_103175"/>
<evidence type="ECO:0000313" key="3">
    <source>
        <dbReference type="EMBL" id="SEP94834.1"/>
    </source>
</evidence>
<name>A0A1H9C143_9LACT</name>
<reference evidence="3 4" key="1">
    <citation type="submission" date="2016-10" db="EMBL/GenBank/DDBJ databases">
        <authorList>
            <person name="de Groot N.N."/>
        </authorList>
    </citation>
    <scope>NUCLEOTIDE SEQUENCE [LARGE SCALE GENOMIC DNA]</scope>
    <source>
        <strain evidence="3 4">DSM 15695</strain>
    </source>
</reference>
<keyword evidence="1" id="KW-0472">Membrane</keyword>
<dbReference type="AlphaFoldDB" id="A0A1H9C143"/>
<dbReference type="RefSeq" id="WP_159428840.1">
    <property type="nucleotide sequence ID" value="NZ_FOEN01000003.1"/>
</dbReference>
<dbReference type="Pfam" id="PF13529">
    <property type="entry name" value="Peptidase_C39_2"/>
    <property type="match status" value="1"/>
</dbReference>
<dbReference type="OrthoDB" id="3186156at2"/>
<evidence type="ECO:0000313" key="4">
    <source>
        <dbReference type="Proteomes" id="UP000198833"/>
    </source>
</evidence>
<feature type="domain" description="Peptidase C39-like" evidence="2">
    <location>
        <begin position="146"/>
        <end position="280"/>
    </location>
</feature>
<evidence type="ECO:0000256" key="1">
    <source>
        <dbReference type="SAM" id="Phobius"/>
    </source>
</evidence>
<keyword evidence="4" id="KW-1185">Reference proteome</keyword>
<feature type="transmembrane region" description="Helical" evidence="1">
    <location>
        <begin position="7"/>
        <end position="28"/>
    </location>
</feature>
<organism evidence="3 4">
    <name type="scientific">Ignavigranum ruoffiae</name>
    <dbReference type="NCBI Taxonomy" id="89093"/>
    <lineage>
        <taxon>Bacteria</taxon>
        <taxon>Bacillati</taxon>
        <taxon>Bacillota</taxon>
        <taxon>Bacilli</taxon>
        <taxon>Lactobacillales</taxon>
        <taxon>Aerococcaceae</taxon>
        <taxon>Ignavigranum</taxon>
    </lineage>
</organism>
<keyword evidence="1" id="KW-1133">Transmembrane helix</keyword>
<dbReference type="Proteomes" id="UP000198833">
    <property type="component" value="Unassembled WGS sequence"/>
</dbReference>
<gene>
    <name evidence="3" type="ORF">SAMN04488558_103175</name>
</gene>